<dbReference type="InterPro" id="IPR000524">
    <property type="entry name" value="Tscrpt_reg_HTH_GntR"/>
</dbReference>
<evidence type="ECO:0000313" key="6">
    <source>
        <dbReference type="Proteomes" id="UP000675163"/>
    </source>
</evidence>
<dbReference type="InterPro" id="IPR011711">
    <property type="entry name" value="GntR_C"/>
</dbReference>
<comment type="caution">
    <text evidence="5">The sequence shown here is derived from an EMBL/GenBank/DDBJ whole genome shotgun (WGS) entry which is preliminary data.</text>
</comment>
<sequence>MPSISTTPQRARGGSPSKRQRAYDYLRARIEGGEFEPEARLLPGEIALELGFSIVPVREAIQRLTAEGIVTLEHNVGARLAAFDSRAYREGMESLAMLDGLAASLAAAHIDETGLAHARSINDELTALLESFDSKQYSALNAKFHETINTFCPNQRVLDLARTEWARFANLRDARHLICVSRAQESVREHTHILELIIAGADAAEIEHASRQHVLATLRWNAPSLS</sequence>
<dbReference type="Gene3D" id="1.10.10.10">
    <property type="entry name" value="Winged helix-like DNA-binding domain superfamily/Winged helix DNA-binding domain"/>
    <property type="match status" value="1"/>
</dbReference>
<dbReference type="SMART" id="SM00345">
    <property type="entry name" value="HTH_GNTR"/>
    <property type="match status" value="1"/>
</dbReference>
<dbReference type="InterPro" id="IPR008920">
    <property type="entry name" value="TF_FadR/GntR_C"/>
</dbReference>
<dbReference type="PROSITE" id="PS50949">
    <property type="entry name" value="HTH_GNTR"/>
    <property type="match status" value="1"/>
</dbReference>
<feature type="domain" description="HTH gntR-type" evidence="4">
    <location>
        <begin position="16"/>
        <end position="83"/>
    </location>
</feature>
<dbReference type="SMART" id="SM00895">
    <property type="entry name" value="FCD"/>
    <property type="match status" value="1"/>
</dbReference>
<dbReference type="GO" id="GO:0003677">
    <property type="term" value="F:DNA binding"/>
    <property type="evidence" value="ECO:0007669"/>
    <property type="project" value="UniProtKB-KW"/>
</dbReference>
<dbReference type="PANTHER" id="PTHR43537">
    <property type="entry name" value="TRANSCRIPTIONAL REGULATOR, GNTR FAMILY"/>
    <property type="match status" value="1"/>
</dbReference>
<evidence type="ECO:0000256" key="1">
    <source>
        <dbReference type="ARBA" id="ARBA00023015"/>
    </source>
</evidence>
<dbReference type="Proteomes" id="UP000675163">
    <property type="component" value="Unassembled WGS sequence"/>
</dbReference>
<dbReference type="Pfam" id="PF00392">
    <property type="entry name" value="GntR"/>
    <property type="match status" value="1"/>
</dbReference>
<accession>A0A940T1W6</accession>
<keyword evidence="2 5" id="KW-0238">DNA-binding</keyword>
<dbReference type="InterPro" id="IPR036390">
    <property type="entry name" value="WH_DNA-bd_sf"/>
</dbReference>
<keyword evidence="1" id="KW-0805">Transcription regulation</keyword>
<evidence type="ECO:0000313" key="5">
    <source>
        <dbReference type="EMBL" id="MBP1327270.1"/>
    </source>
</evidence>
<dbReference type="RefSeq" id="WP_209706048.1">
    <property type="nucleotide sequence ID" value="NZ_JAFIDA010000001.1"/>
</dbReference>
<dbReference type="CDD" id="cd07377">
    <property type="entry name" value="WHTH_GntR"/>
    <property type="match status" value="1"/>
</dbReference>
<dbReference type="InterPro" id="IPR036388">
    <property type="entry name" value="WH-like_DNA-bd_sf"/>
</dbReference>
<dbReference type="EMBL" id="JAFIDA010000001">
    <property type="protein sequence ID" value="MBP1327270.1"/>
    <property type="molecule type" value="Genomic_DNA"/>
</dbReference>
<dbReference type="GO" id="GO:0003700">
    <property type="term" value="F:DNA-binding transcription factor activity"/>
    <property type="evidence" value="ECO:0007669"/>
    <property type="project" value="InterPro"/>
</dbReference>
<evidence type="ECO:0000256" key="3">
    <source>
        <dbReference type="ARBA" id="ARBA00023163"/>
    </source>
</evidence>
<proteinExistence type="predicted"/>
<dbReference type="PANTHER" id="PTHR43537:SF24">
    <property type="entry name" value="GLUCONATE OPERON TRANSCRIPTIONAL REPRESSOR"/>
    <property type="match status" value="1"/>
</dbReference>
<dbReference type="Gene3D" id="1.20.120.530">
    <property type="entry name" value="GntR ligand-binding domain-like"/>
    <property type="match status" value="1"/>
</dbReference>
<keyword evidence="6" id="KW-1185">Reference proteome</keyword>
<reference evidence="5" key="1">
    <citation type="submission" date="2021-02" db="EMBL/GenBank/DDBJ databases">
        <title>Sequencing the genomes of 1000 actinobacteria strains.</title>
        <authorList>
            <person name="Klenk H.-P."/>
        </authorList>
    </citation>
    <scope>NUCLEOTIDE SEQUENCE</scope>
    <source>
        <strain evidence="5">DSM 22850</strain>
    </source>
</reference>
<name>A0A940T1W6_9MICO</name>
<protein>
    <submittedName>
        <fullName evidence="5">DNA-binding GntR family transcriptional regulator</fullName>
    </submittedName>
</protein>
<dbReference type="SUPFAM" id="SSF46785">
    <property type="entry name" value="Winged helix' DNA-binding domain"/>
    <property type="match status" value="1"/>
</dbReference>
<organism evidence="5 6">
    <name type="scientific">Leucobacter exalbidus</name>
    <dbReference type="NCBI Taxonomy" id="662960"/>
    <lineage>
        <taxon>Bacteria</taxon>
        <taxon>Bacillati</taxon>
        <taxon>Actinomycetota</taxon>
        <taxon>Actinomycetes</taxon>
        <taxon>Micrococcales</taxon>
        <taxon>Microbacteriaceae</taxon>
        <taxon>Leucobacter</taxon>
    </lineage>
</organism>
<keyword evidence="3" id="KW-0804">Transcription</keyword>
<evidence type="ECO:0000256" key="2">
    <source>
        <dbReference type="ARBA" id="ARBA00023125"/>
    </source>
</evidence>
<evidence type="ECO:0000259" key="4">
    <source>
        <dbReference type="PROSITE" id="PS50949"/>
    </source>
</evidence>
<gene>
    <name evidence="5" type="ORF">JOF28_002502</name>
</gene>
<dbReference type="AlphaFoldDB" id="A0A940T1W6"/>
<dbReference type="SUPFAM" id="SSF48008">
    <property type="entry name" value="GntR ligand-binding domain-like"/>
    <property type="match status" value="1"/>
</dbReference>
<dbReference type="Pfam" id="PF07729">
    <property type="entry name" value="FCD"/>
    <property type="match status" value="1"/>
</dbReference>